<dbReference type="Proteomes" id="UP000054217">
    <property type="component" value="Unassembled WGS sequence"/>
</dbReference>
<dbReference type="EMBL" id="KN831950">
    <property type="protein sequence ID" value="KIO11397.1"/>
    <property type="molecule type" value="Genomic_DNA"/>
</dbReference>
<organism evidence="1 2">
    <name type="scientific">Pisolithus tinctorius Marx 270</name>
    <dbReference type="NCBI Taxonomy" id="870435"/>
    <lineage>
        <taxon>Eukaryota</taxon>
        <taxon>Fungi</taxon>
        <taxon>Dikarya</taxon>
        <taxon>Basidiomycota</taxon>
        <taxon>Agaricomycotina</taxon>
        <taxon>Agaricomycetes</taxon>
        <taxon>Agaricomycetidae</taxon>
        <taxon>Boletales</taxon>
        <taxon>Sclerodermatineae</taxon>
        <taxon>Pisolithaceae</taxon>
        <taxon>Pisolithus</taxon>
    </lineage>
</organism>
<sequence>MSKGSLPRSTQCYRPRSRGVEFAQSTGISRLINYPEYVRNFLWGLNSGGSCLWSSPTGFPLPGLILILWH</sequence>
<dbReference type="HOGENOM" id="CLU_2758844_0_0_1"/>
<proteinExistence type="predicted"/>
<protein>
    <submittedName>
        <fullName evidence="1">Uncharacterized protein</fullName>
    </submittedName>
</protein>
<reference evidence="1 2" key="1">
    <citation type="submission" date="2014-04" db="EMBL/GenBank/DDBJ databases">
        <authorList>
            <consortium name="DOE Joint Genome Institute"/>
            <person name="Kuo A."/>
            <person name="Kohler A."/>
            <person name="Costa M.D."/>
            <person name="Nagy L.G."/>
            <person name="Floudas D."/>
            <person name="Copeland A."/>
            <person name="Barry K.W."/>
            <person name="Cichocki N."/>
            <person name="Veneault-Fourrey C."/>
            <person name="LaButti K."/>
            <person name="Lindquist E.A."/>
            <person name="Lipzen A."/>
            <person name="Lundell T."/>
            <person name="Morin E."/>
            <person name="Murat C."/>
            <person name="Sun H."/>
            <person name="Tunlid A."/>
            <person name="Henrissat B."/>
            <person name="Grigoriev I.V."/>
            <person name="Hibbett D.S."/>
            <person name="Martin F."/>
            <person name="Nordberg H.P."/>
            <person name="Cantor M.N."/>
            <person name="Hua S.X."/>
        </authorList>
    </citation>
    <scope>NUCLEOTIDE SEQUENCE [LARGE SCALE GENOMIC DNA]</scope>
    <source>
        <strain evidence="1 2">Marx 270</strain>
    </source>
</reference>
<keyword evidence="2" id="KW-1185">Reference proteome</keyword>
<accession>A0A0C3KPA1</accession>
<dbReference type="InParanoid" id="A0A0C3KPA1"/>
<gene>
    <name evidence="1" type="ORF">M404DRAFT_995049</name>
</gene>
<name>A0A0C3KPA1_PISTI</name>
<evidence type="ECO:0000313" key="1">
    <source>
        <dbReference type="EMBL" id="KIO11397.1"/>
    </source>
</evidence>
<reference evidence="2" key="2">
    <citation type="submission" date="2015-01" db="EMBL/GenBank/DDBJ databases">
        <title>Evolutionary Origins and Diversification of the Mycorrhizal Mutualists.</title>
        <authorList>
            <consortium name="DOE Joint Genome Institute"/>
            <consortium name="Mycorrhizal Genomics Consortium"/>
            <person name="Kohler A."/>
            <person name="Kuo A."/>
            <person name="Nagy L.G."/>
            <person name="Floudas D."/>
            <person name="Copeland A."/>
            <person name="Barry K.W."/>
            <person name="Cichocki N."/>
            <person name="Veneault-Fourrey C."/>
            <person name="LaButti K."/>
            <person name="Lindquist E.A."/>
            <person name="Lipzen A."/>
            <person name="Lundell T."/>
            <person name="Morin E."/>
            <person name="Murat C."/>
            <person name="Riley R."/>
            <person name="Ohm R."/>
            <person name="Sun H."/>
            <person name="Tunlid A."/>
            <person name="Henrissat B."/>
            <person name="Grigoriev I.V."/>
            <person name="Hibbett D.S."/>
            <person name="Martin F."/>
        </authorList>
    </citation>
    <scope>NUCLEOTIDE SEQUENCE [LARGE SCALE GENOMIC DNA]</scope>
    <source>
        <strain evidence="2">Marx 270</strain>
    </source>
</reference>
<dbReference type="AlphaFoldDB" id="A0A0C3KPA1"/>
<evidence type="ECO:0000313" key="2">
    <source>
        <dbReference type="Proteomes" id="UP000054217"/>
    </source>
</evidence>